<comment type="caution">
    <text evidence="1">The sequence shown here is derived from an EMBL/GenBank/DDBJ whole genome shotgun (WGS) entry which is preliminary data.</text>
</comment>
<protein>
    <submittedName>
        <fullName evidence="1">Uncharacterized protein</fullName>
    </submittedName>
</protein>
<organism evidence="1 2">
    <name type="scientific">Lasiodiplodia mahajangana</name>
    <dbReference type="NCBI Taxonomy" id="1108764"/>
    <lineage>
        <taxon>Eukaryota</taxon>
        <taxon>Fungi</taxon>
        <taxon>Dikarya</taxon>
        <taxon>Ascomycota</taxon>
        <taxon>Pezizomycotina</taxon>
        <taxon>Dothideomycetes</taxon>
        <taxon>Dothideomycetes incertae sedis</taxon>
        <taxon>Botryosphaeriales</taxon>
        <taxon>Botryosphaeriaceae</taxon>
        <taxon>Lasiodiplodia</taxon>
    </lineage>
</organism>
<proteinExistence type="predicted"/>
<gene>
    <name evidence="1" type="ORF">O1611_g6355</name>
</gene>
<accession>A0ACC2JIH2</accession>
<name>A0ACC2JIH2_9PEZI</name>
<sequence>MRASTVKLASLATPHYSINTVDKRYATLGLLGTSELRVILDADHSEVCKFKSEEDSALKQVSRNILFLLEAAMVEETTDRILLILIEKKSIKGEYGVSYERHEEELSDTLSALFESLSDRQVHLYIDALHEEREEPAIDLANYFDSLVSKFAARGVALCVCLSYHDDLSVALNELEVVTEETDTADIREFRKKQLCNGNHRRNDRFTQSIQ</sequence>
<dbReference type="EMBL" id="JAPUUL010001486">
    <property type="protein sequence ID" value="KAJ8127282.1"/>
    <property type="molecule type" value="Genomic_DNA"/>
</dbReference>
<keyword evidence="2" id="KW-1185">Reference proteome</keyword>
<evidence type="ECO:0000313" key="1">
    <source>
        <dbReference type="EMBL" id="KAJ8127282.1"/>
    </source>
</evidence>
<dbReference type="Proteomes" id="UP001153332">
    <property type="component" value="Unassembled WGS sequence"/>
</dbReference>
<evidence type="ECO:0000313" key="2">
    <source>
        <dbReference type="Proteomes" id="UP001153332"/>
    </source>
</evidence>
<reference evidence="1" key="1">
    <citation type="submission" date="2022-12" db="EMBL/GenBank/DDBJ databases">
        <title>Genome Sequence of Lasiodiplodia mahajangana.</title>
        <authorList>
            <person name="Buettner E."/>
        </authorList>
    </citation>
    <scope>NUCLEOTIDE SEQUENCE</scope>
    <source>
        <strain evidence="1">VT137</strain>
    </source>
</reference>